<evidence type="ECO:0000256" key="3">
    <source>
        <dbReference type="ARBA" id="ARBA00022475"/>
    </source>
</evidence>
<feature type="transmembrane region" description="Helical" evidence="15">
    <location>
        <begin position="273"/>
        <end position="296"/>
    </location>
</feature>
<evidence type="ECO:0000256" key="14">
    <source>
        <dbReference type="RuleBase" id="RU000688"/>
    </source>
</evidence>
<gene>
    <name evidence="17" type="ORF">SPHA_53164</name>
</gene>
<sequence length="367" mass="42072">MKSLVIQEMQEYYYQIQIPNITVGSNERQSNESTTALSSSTKTSNYKIAFPIGLFIAGALGNILALIVLARARKEHQRSIFYRLVGGLAGTDIIGILATSPVAISVYFNDLHWEGGQRLCDYFSFLMIFSGFATVFIVSAMALERYLAICHPYFYNTRAYPMLAFWILLAIWIISFVIATFPLFGFGHNTIQHPGNWCFFDSHSTDLIDQIFAYFYAVIGLAMVLFTIICNLLAMISLMHSTGTLQTQNNYLMRMCSTHSTNRKRREQSLQMLLLLFGIVIIFAVCWAPLMIRVIINQTRWLPINKEADLLGIRLACFNQVLDPWVYILFRKEIVMRVLDCVRKHIYCRSCRQDSETNITQPQLTHL</sequence>
<dbReference type="InterPro" id="IPR000276">
    <property type="entry name" value="GPCR_Rhodpsn"/>
</dbReference>
<dbReference type="PRINTS" id="PR01788">
    <property type="entry name" value="PROSTANOIDR"/>
</dbReference>
<keyword evidence="3" id="KW-1003">Cell membrane</keyword>
<dbReference type="GO" id="GO:0005886">
    <property type="term" value="C:plasma membrane"/>
    <property type="evidence" value="ECO:0007669"/>
    <property type="project" value="UniProtKB-SubCell"/>
</dbReference>
<keyword evidence="9" id="KW-1015">Disulfide bond</keyword>
<evidence type="ECO:0000313" key="18">
    <source>
        <dbReference type="Proteomes" id="UP000597762"/>
    </source>
</evidence>
<name>A0A812DC27_ACAPH</name>
<evidence type="ECO:0000256" key="1">
    <source>
        <dbReference type="ARBA" id="ARBA00004651"/>
    </source>
</evidence>
<accession>A0A812DC27</accession>
<evidence type="ECO:0000256" key="5">
    <source>
        <dbReference type="ARBA" id="ARBA00022692"/>
    </source>
</evidence>
<dbReference type="PANTHER" id="PTHR11866:SF16">
    <property type="entry name" value="PROSTAGLANDIN E2 RECEPTOR EP4 SUBTYPE-LIKE PROTEIN"/>
    <property type="match status" value="1"/>
</dbReference>
<evidence type="ECO:0000256" key="8">
    <source>
        <dbReference type="ARBA" id="ARBA00023136"/>
    </source>
</evidence>
<dbReference type="Pfam" id="PF00001">
    <property type="entry name" value="7tm_1"/>
    <property type="match status" value="1"/>
</dbReference>
<feature type="transmembrane region" description="Helical" evidence="15">
    <location>
        <begin position="81"/>
        <end position="102"/>
    </location>
</feature>
<reference evidence="17" key="1">
    <citation type="submission" date="2021-01" db="EMBL/GenBank/DDBJ databases">
        <authorList>
            <person name="Li R."/>
            <person name="Bekaert M."/>
        </authorList>
    </citation>
    <scope>NUCLEOTIDE SEQUENCE</scope>
    <source>
        <strain evidence="17">Farmed</strain>
    </source>
</reference>
<evidence type="ECO:0000256" key="4">
    <source>
        <dbReference type="ARBA" id="ARBA00022553"/>
    </source>
</evidence>
<evidence type="ECO:0000256" key="12">
    <source>
        <dbReference type="ARBA" id="ARBA00023224"/>
    </source>
</evidence>
<protein>
    <recommendedName>
        <fullName evidence="2">Thromboxane A2 receptor</fullName>
    </recommendedName>
    <alternativeName>
        <fullName evidence="13">Prostanoid TP receptor</fullName>
    </alternativeName>
</protein>
<keyword evidence="6 15" id="KW-1133">Transmembrane helix</keyword>
<feature type="transmembrane region" description="Helical" evidence="15">
    <location>
        <begin position="211"/>
        <end position="234"/>
    </location>
</feature>
<keyword evidence="4" id="KW-0597">Phosphoprotein</keyword>
<dbReference type="Gene3D" id="1.20.1070.10">
    <property type="entry name" value="Rhodopsin 7-helix transmembrane proteins"/>
    <property type="match status" value="1"/>
</dbReference>
<dbReference type="Proteomes" id="UP000597762">
    <property type="component" value="Unassembled WGS sequence"/>
</dbReference>
<evidence type="ECO:0000256" key="6">
    <source>
        <dbReference type="ARBA" id="ARBA00022989"/>
    </source>
</evidence>
<feature type="transmembrane region" description="Helical" evidence="15">
    <location>
        <begin position="48"/>
        <end position="69"/>
    </location>
</feature>
<dbReference type="InterPro" id="IPR008365">
    <property type="entry name" value="Prostanoid_rcpt"/>
</dbReference>
<keyword evidence="8 15" id="KW-0472">Membrane</keyword>
<dbReference type="GO" id="GO:0007204">
    <property type="term" value="P:positive regulation of cytosolic calcium ion concentration"/>
    <property type="evidence" value="ECO:0007669"/>
    <property type="project" value="TreeGrafter"/>
</dbReference>
<keyword evidence="5 14" id="KW-0812">Transmembrane</keyword>
<dbReference type="FunFam" id="1.20.1070.10:FF:000163">
    <property type="entry name" value="Thromboxane A2 receptor"/>
    <property type="match status" value="1"/>
</dbReference>
<feature type="domain" description="G-protein coupled receptors family 1 profile" evidence="16">
    <location>
        <begin position="61"/>
        <end position="327"/>
    </location>
</feature>
<dbReference type="PROSITE" id="PS50262">
    <property type="entry name" value="G_PROTEIN_RECEP_F1_2"/>
    <property type="match status" value="1"/>
</dbReference>
<feature type="transmembrane region" description="Helical" evidence="15">
    <location>
        <begin position="122"/>
        <end position="143"/>
    </location>
</feature>
<dbReference type="GO" id="GO:0004955">
    <property type="term" value="F:prostaglandin receptor activity"/>
    <property type="evidence" value="ECO:0007669"/>
    <property type="project" value="InterPro"/>
</dbReference>
<evidence type="ECO:0000313" key="17">
    <source>
        <dbReference type="EMBL" id="CAE1299319.1"/>
    </source>
</evidence>
<keyword evidence="18" id="KW-1185">Reference proteome</keyword>
<dbReference type="PANTHER" id="PTHR11866">
    <property type="entry name" value="G-PROTEIN COUPLED RECEPTOR FAMILY 1 MEMBER"/>
    <property type="match status" value="1"/>
</dbReference>
<comment type="caution">
    <text evidence="17">The sequence shown here is derived from an EMBL/GenBank/DDBJ whole genome shotgun (WGS) entry which is preliminary data.</text>
</comment>
<evidence type="ECO:0000256" key="9">
    <source>
        <dbReference type="ARBA" id="ARBA00023157"/>
    </source>
</evidence>
<dbReference type="InterPro" id="IPR001244">
    <property type="entry name" value="Prostglndn_DP_rcpt"/>
</dbReference>
<dbReference type="GO" id="GO:0004960">
    <property type="term" value="F:thromboxane receptor activity"/>
    <property type="evidence" value="ECO:0007669"/>
    <property type="project" value="UniProtKB-ARBA"/>
</dbReference>
<evidence type="ECO:0000256" key="10">
    <source>
        <dbReference type="ARBA" id="ARBA00023170"/>
    </source>
</evidence>
<dbReference type="AlphaFoldDB" id="A0A812DC27"/>
<dbReference type="PROSITE" id="PS00237">
    <property type="entry name" value="G_PROTEIN_RECEP_F1_1"/>
    <property type="match status" value="1"/>
</dbReference>
<organism evidence="17 18">
    <name type="scientific">Acanthosepion pharaonis</name>
    <name type="common">Pharaoh cuttlefish</name>
    <name type="synonym">Sepia pharaonis</name>
    <dbReference type="NCBI Taxonomy" id="158019"/>
    <lineage>
        <taxon>Eukaryota</taxon>
        <taxon>Metazoa</taxon>
        <taxon>Spiralia</taxon>
        <taxon>Lophotrochozoa</taxon>
        <taxon>Mollusca</taxon>
        <taxon>Cephalopoda</taxon>
        <taxon>Coleoidea</taxon>
        <taxon>Decapodiformes</taxon>
        <taxon>Sepiida</taxon>
        <taxon>Sepiina</taxon>
        <taxon>Sepiidae</taxon>
        <taxon>Acanthosepion</taxon>
    </lineage>
</organism>
<dbReference type="GO" id="GO:0007189">
    <property type="term" value="P:adenylate cyclase-activating G protein-coupled receptor signaling pathway"/>
    <property type="evidence" value="ECO:0007669"/>
    <property type="project" value="TreeGrafter"/>
</dbReference>
<dbReference type="OrthoDB" id="5959154at2759"/>
<evidence type="ECO:0000256" key="15">
    <source>
        <dbReference type="SAM" id="Phobius"/>
    </source>
</evidence>
<dbReference type="CDD" id="cd14981">
    <property type="entry name" value="7tmA_Prostanoid_R"/>
    <property type="match status" value="1"/>
</dbReference>
<dbReference type="SUPFAM" id="SSF81321">
    <property type="entry name" value="Family A G protein-coupled receptor-like"/>
    <property type="match status" value="1"/>
</dbReference>
<evidence type="ECO:0000256" key="7">
    <source>
        <dbReference type="ARBA" id="ARBA00023040"/>
    </source>
</evidence>
<evidence type="ECO:0000259" key="16">
    <source>
        <dbReference type="PROSITE" id="PS50262"/>
    </source>
</evidence>
<dbReference type="InterPro" id="IPR017452">
    <property type="entry name" value="GPCR_Rhodpsn_7TM"/>
</dbReference>
<dbReference type="PRINTS" id="PR00428">
    <property type="entry name" value="PROSTAGLNDNR"/>
</dbReference>
<evidence type="ECO:0000256" key="13">
    <source>
        <dbReference type="ARBA" id="ARBA00029815"/>
    </source>
</evidence>
<keyword evidence="10 14" id="KW-0675">Receptor</keyword>
<keyword evidence="12 14" id="KW-0807">Transducer</keyword>
<comment type="similarity">
    <text evidence="14">Belongs to the G-protein coupled receptor 1 family.</text>
</comment>
<keyword evidence="11" id="KW-0325">Glycoprotein</keyword>
<keyword evidence="7 14" id="KW-0297">G-protein coupled receptor</keyword>
<comment type="subcellular location">
    <subcellularLocation>
        <location evidence="1">Cell membrane</location>
        <topology evidence="1">Multi-pass membrane protein</topology>
    </subcellularLocation>
</comment>
<feature type="transmembrane region" description="Helical" evidence="15">
    <location>
        <begin position="311"/>
        <end position="330"/>
    </location>
</feature>
<proteinExistence type="inferred from homology"/>
<dbReference type="PRINTS" id="PR00237">
    <property type="entry name" value="GPCRRHODOPSN"/>
</dbReference>
<feature type="transmembrane region" description="Helical" evidence="15">
    <location>
        <begin position="163"/>
        <end position="184"/>
    </location>
</feature>
<dbReference type="EMBL" id="CAHIKZ030003358">
    <property type="protein sequence ID" value="CAE1299319.1"/>
    <property type="molecule type" value="Genomic_DNA"/>
</dbReference>
<evidence type="ECO:0000256" key="11">
    <source>
        <dbReference type="ARBA" id="ARBA00023180"/>
    </source>
</evidence>
<evidence type="ECO:0000256" key="2">
    <source>
        <dbReference type="ARBA" id="ARBA00017628"/>
    </source>
</evidence>